<dbReference type="EMBL" id="BARW01019163">
    <property type="protein sequence ID" value="GAI92125.1"/>
    <property type="molecule type" value="Genomic_DNA"/>
</dbReference>
<protein>
    <submittedName>
        <fullName evidence="1">Uncharacterized protein</fullName>
    </submittedName>
</protein>
<organism evidence="1">
    <name type="scientific">marine sediment metagenome</name>
    <dbReference type="NCBI Taxonomy" id="412755"/>
    <lineage>
        <taxon>unclassified sequences</taxon>
        <taxon>metagenomes</taxon>
        <taxon>ecological metagenomes</taxon>
    </lineage>
</organism>
<reference evidence="1" key="1">
    <citation type="journal article" date="2014" name="Front. Microbiol.">
        <title>High frequency of phylogenetically diverse reductive dehalogenase-homologous genes in deep subseafloor sedimentary metagenomes.</title>
        <authorList>
            <person name="Kawai M."/>
            <person name="Futagami T."/>
            <person name="Toyoda A."/>
            <person name="Takaki Y."/>
            <person name="Nishi S."/>
            <person name="Hori S."/>
            <person name="Arai W."/>
            <person name="Tsubouchi T."/>
            <person name="Morono Y."/>
            <person name="Uchiyama I."/>
            <person name="Ito T."/>
            <person name="Fujiyama A."/>
            <person name="Inagaki F."/>
            <person name="Takami H."/>
        </authorList>
    </citation>
    <scope>NUCLEOTIDE SEQUENCE</scope>
    <source>
        <strain evidence="1">Expedition CK06-06</strain>
    </source>
</reference>
<comment type="caution">
    <text evidence="1">The sequence shown here is derived from an EMBL/GenBank/DDBJ whole genome shotgun (WGS) entry which is preliminary data.</text>
</comment>
<evidence type="ECO:0000313" key="1">
    <source>
        <dbReference type="EMBL" id="GAI92125.1"/>
    </source>
</evidence>
<sequence>MWTTNQASKKITVATNLNPQNFTLKVVAQSVTGGTAVSEVTLSTTATEFVTGIATTIGNCDLAYTASATAAQGTGNDAHTVTYTLTAA</sequence>
<name>X1TX33_9ZZZZ</name>
<accession>X1TX33</accession>
<gene>
    <name evidence="1" type="ORF">S12H4_32652</name>
</gene>
<dbReference type="AlphaFoldDB" id="X1TX33"/>
<proteinExistence type="predicted"/>